<dbReference type="KEGG" id="amd:AMED_3737"/>
<protein>
    <submittedName>
        <fullName evidence="8">Arsenic-transport integral membrane protein</fullName>
    </submittedName>
</protein>
<comment type="subcellular location">
    <subcellularLocation>
        <location evidence="1">Membrane</location>
        <topology evidence="1">Multi-pass membrane protein</topology>
    </subcellularLocation>
</comment>
<feature type="transmembrane region" description="Helical" evidence="6">
    <location>
        <begin position="42"/>
        <end position="65"/>
    </location>
</feature>
<dbReference type="GO" id="GO:0055085">
    <property type="term" value="P:transmembrane transport"/>
    <property type="evidence" value="ECO:0007669"/>
    <property type="project" value="InterPro"/>
</dbReference>
<evidence type="ECO:0000256" key="5">
    <source>
        <dbReference type="ARBA" id="ARBA00023136"/>
    </source>
</evidence>
<name>A0A0H3D4B8_AMYMU</name>
<evidence type="ECO:0000256" key="3">
    <source>
        <dbReference type="ARBA" id="ARBA00022692"/>
    </source>
</evidence>
<dbReference type="SUPFAM" id="SSF48498">
    <property type="entry name" value="Tetracyclin repressor-like, C-terminal domain"/>
    <property type="match status" value="1"/>
</dbReference>
<keyword evidence="5 6" id="KW-0472">Membrane</keyword>
<gene>
    <name evidence="8" type="ordered locus">AMED_3737</name>
</gene>
<evidence type="ECO:0000256" key="1">
    <source>
        <dbReference type="ARBA" id="ARBA00004141"/>
    </source>
</evidence>
<dbReference type="PATRIC" id="fig|749927.5.peg.3865"/>
<keyword evidence="3 6" id="KW-0812">Transmembrane</keyword>
<evidence type="ECO:0000313" key="8">
    <source>
        <dbReference type="EMBL" id="ADJ45516.1"/>
    </source>
</evidence>
<dbReference type="AlphaFoldDB" id="A0A0H3D4B8"/>
<organism evidence="8 9">
    <name type="scientific">Amycolatopsis mediterranei (strain U-32)</name>
    <dbReference type="NCBI Taxonomy" id="749927"/>
    <lineage>
        <taxon>Bacteria</taxon>
        <taxon>Bacillati</taxon>
        <taxon>Actinomycetota</taxon>
        <taxon>Actinomycetes</taxon>
        <taxon>Pseudonocardiales</taxon>
        <taxon>Pseudonocardiaceae</taxon>
        <taxon>Amycolatopsis</taxon>
    </lineage>
</organism>
<dbReference type="InterPro" id="IPR004680">
    <property type="entry name" value="Cit_transptr-like_dom"/>
</dbReference>
<feature type="domain" description="Citrate transporter-like" evidence="7">
    <location>
        <begin position="10"/>
        <end position="96"/>
    </location>
</feature>
<dbReference type="PANTHER" id="PTHR43568">
    <property type="entry name" value="P PROTEIN"/>
    <property type="match status" value="1"/>
</dbReference>
<evidence type="ECO:0000259" key="7">
    <source>
        <dbReference type="Pfam" id="PF03600"/>
    </source>
</evidence>
<dbReference type="Proteomes" id="UP000000328">
    <property type="component" value="Chromosome"/>
</dbReference>
<dbReference type="eggNOG" id="COG1055">
    <property type="taxonomic scope" value="Bacteria"/>
</dbReference>
<dbReference type="GO" id="GO:0016020">
    <property type="term" value="C:membrane"/>
    <property type="evidence" value="ECO:0007669"/>
    <property type="project" value="UniProtKB-SubCell"/>
</dbReference>
<evidence type="ECO:0000313" key="9">
    <source>
        <dbReference type="Proteomes" id="UP000000328"/>
    </source>
</evidence>
<dbReference type="EMBL" id="CP002000">
    <property type="protein sequence ID" value="ADJ45516.1"/>
    <property type="molecule type" value="Genomic_DNA"/>
</dbReference>
<sequence length="194" mass="20747">MSTAIAVTVFVIAYLFIATEKIPKVVAALAKRAKGSPLRVMILLSLITAVASAFLDNVTTVLLIAPVTLLVCDRLDIEPAPFLIAEVFASNIGGTAYVRFVQDHPDLFATMFRSRPDAGPVGHDSFEVLREAVADAQSKAILSAKPSVEQLATAIWATLHGLAVLSLRRPHERFRMGEAPEDLATTALSALLGL</sequence>
<evidence type="ECO:0000256" key="6">
    <source>
        <dbReference type="SAM" id="Phobius"/>
    </source>
</evidence>
<evidence type="ECO:0000256" key="2">
    <source>
        <dbReference type="ARBA" id="ARBA00022448"/>
    </source>
</evidence>
<keyword evidence="2" id="KW-0813">Transport</keyword>
<reference evidence="8 9" key="1">
    <citation type="journal article" date="2010" name="Cell Res.">
        <title>Complete genome sequence of the rifamycin SV-producing Amycolatopsis mediterranei U32 revealed its genetic characteristics in phylogeny and metabolism.</title>
        <authorList>
            <person name="Zhao W."/>
            <person name="Zhong Y."/>
            <person name="Yuan H."/>
            <person name="Wang J."/>
            <person name="Zheng H."/>
            <person name="Wang Y."/>
            <person name="Cen X."/>
            <person name="Xu F."/>
            <person name="Bai J."/>
            <person name="Han X."/>
            <person name="Lu G."/>
            <person name="Zhu Y."/>
            <person name="Shao Z."/>
            <person name="Yan H."/>
            <person name="Li C."/>
            <person name="Peng N."/>
            <person name="Zhang Z."/>
            <person name="Zhang Y."/>
            <person name="Lin W."/>
            <person name="Fan Y."/>
            <person name="Qin Z."/>
            <person name="Hu Y."/>
            <person name="Zhu B."/>
            <person name="Wang S."/>
            <person name="Ding X."/>
            <person name="Zhao G.P."/>
        </authorList>
    </citation>
    <scope>NUCLEOTIDE SEQUENCE [LARGE SCALE GENOMIC DNA]</scope>
    <source>
        <strain evidence="9">U-32</strain>
    </source>
</reference>
<dbReference type="Gene3D" id="1.10.357.10">
    <property type="entry name" value="Tetracycline Repressor, domain 2"/>
    <property type="match status" value="1"/>
</dbReference>
<proteinExistence type="predicted"/>
<evidence type="ECO:0000256" key="4">
    <source>
        <dbReference type="ARBA" id="ARBA00022989"/>
    </source>
</evidence>
<dbReference type="Pfam" id="PF03600">
    <property type="entry name" value="CitMHS"/>
    <property type="match status" value="1"/>
</dbReference>
<dbReference type="InterPro" id="IPR051475">
    <property type="entry name" value="Diverse_Ion_Transporter"/>
</dbReference>
<dbReference type="HOGENOM" id="CLU_1399935_0_0_11"/>
<dbReference type="PANTHER" id="PTHR43568:SF1">
    <property type="entry name" value="P PROTEIN"/>
    <property type="match status" value="1"/>
</dbReference>
<dbReference type="GeneID" id="99574119"/>
<dbReference type="InterPro" id="IPR036271">
    <property type="entry name" value="Tet_transcr_reg_TetR-rel_C_sf"/>
</dbReference>
<accession>A0A0H3D4B8</accession>
<dbReference type="RefSeq" id="WP_013225588.1">
    <property type="nucleotide sequence ID" value="NC_014318.1"/>
</dbReference>
<keyword evidence="4 6" id="KW-1133">Transmembrane helix</keyword>
<dbReference type="OrthoDB" id="9809303at2"/>